<dbReference type="GO" id="GO:0006065">
    <property type="term" value="P:UDP-glucuronate biosynthetic process"/>
    <property type="evidence" value="ECO:0007669"/>
    <property type="project" value="UniProtKB-UniPathway"/>
</dbReference>
<dbReference type="InterPro" id="IPR001732">
    <property type="entry name" value="UDP-Glc/GDP-Man_DH_N"/>
</dbReference>
<dbReference type="EC" id="1.1.1.22" evidence="3 7"/>
<dbReference type="SUPFAM" id="SSF52413">
    <property type="entry name" value="UDP-glucose/GDP-mannose dehydrogenase C-terminal domain"/>
    <property type="match status" value="1"/>
</dbReference>
<dbReference type="SMART" id="SM00984">
    <property type="entry name" value="UDPG_MGDP_dh_C"/>
    <property type="match status" value="1"/>
</dbReference>
<evidence type="ECO:0000256" key="1">
    <source>
        <dbReference type="ARBA" id="ARBA00004701"/>
    </source>
</evidence>
<dbReference type="Proteomes" id="UP000289260">
    <property type="component" value="Chromosome"/>
</dbReference>
<dbReference type="Pfam" id="PF03720">
    <property type="entry name" value="UDPG_MGDP_dh_C"/>
    <property type="match status" value="1"/>
</dbReference>
<dbReference type="UniPathway" id="UPA00038">
    <property type="reaction ID" value="UER00491"/>
</dbReference>
<evidence type="ECO:0000259" key="11">
    <source>
        <dbReference type="SMART" id="SM00984"/>
    </source>
</evidence>
<dbReference type="Pfam" id="PF03721">
    <property type="entry name" value="UDPG_MGDP_dh_N"/>
    <property type="match status" value="1"/>
</dbReference>
<dbReference type="InterPro" id="IPR008927">
    <property type="entry name" value="6-PGluconate_DH-like_C_sf"/>
</dbReference>
<comment type="pathway">
    <text evidence="1">Nucleotide-sugar biosynthesis; UDP-alpha-D-glucuronate biosynthesis; UDP-alpha-D-glucuronate from UDP-alpha-D-glucose: step 1/1.</text>
</comment>
<protein>
    <recommendedName>
        <fullName evidence="3 7">UDP-glucose 6-dehydrogenase</fullName>
        <ecNumber evidence="3 7">1.1.1.22</ecNumber>
    </recommendedName>
</protein>
<dbReference type="Gene3D" id="3.40.50.720">
    <property type="entry name" value="NAD(P)-binding Rossmann-like Domain"/>
    <property type="match status" value="2"/>
</dbReference>
<dbReference type="KEGG" id="ltr:EVS81_07200"/>
<sequence length="444" mass="46268">MRLSVIGCGYLGTVHAAAMASLGHDVVGIDHDLTRVHELTAGRAPFFEPGLQQLLTDTLTTGRLRFSNDIADAASARLHFLCVGTPSAADGASAELGFLRTAVSSLLPLLKPGDFVVGKSTVPVGTASDLAAQISAAGATLAWNPEFLREGHAIADTLHPDRIVVGVEDTVGGVLAAEALHDIYAPCIAEGAPIIVTDLATAELAKGAANAFLATKISFMNMMADIADAAGADVTGLAQILGHDPRIGSRYLGAGIGYGGGCLPKDLRAFVARAGELGADAEMLRQVNLVNARRRTAAAQRLVELLDGAVEGRRVAVLGAAFKPDSDDVRDSPALDIASQLGSLGARVVVTDPSAIENARAKAPRLEYTASWTEALRGADAVLLATDWSEYKRIDPARAAALVARPLIVDGRNCLDWEAWIAAGWQYTGIGVRGPFATAHGQFE</sequence>
<evidence type="ECO:0000256" key="6">
    <source>
        <dbReference type="ARBA" id="ARBA00047473"/>
    </source>
</evidence>
<comment type="similarity">
    <text evidence="2 7">Belongs to the UDP-glucose/GDP-mannose dehydrogenase family.</text>
</comment>
<organism evidence="12 13">
    <name type="scientific">Leucobacter triazinivorans</name>
    <dbReference type="NCBI Taxonomy" id="1784719"/>
    <lineage>
        <taxon>Bacteria</taxon>
        <taxon>Bacillati</taxon>
        <taxon>Actinomycetota</taxon>
        <taxon>Actinomycetes</taxon>
        <taxon>Micrococcales</taxon>
        <taxon>Microbacteriaceae</taxon>
        <taxon>Leucobacter</taxon>
    </lineage>
</organism>
<evidence type="ECO:0000313" key="12">
    <source>
        <dbReference type="EMBL" id="QBE48642.1"/>
    </source>
</evidence>
<feature type="binding site" evidence="10">
    <location>
        <position position="121"/>
    </location>
    <ligand>
        <name>NAD(+)</name>
        <dbReference type="ChEBI" id="CHEBI:57540"/>
    </ligand>
</feature>
<dbReference type="NCBIfam" id="TIGR03026">
    <property type="entry name" value="NDP-sugDHase"/>
    <property type="match status" value="1"/>
</dbReference>
<dbReference type="PANTHER" id="PTHR43750">
    <property type="entry name" value="UDP-GLUCOSE 6-DEHYDROGENASE TUAD"/>
    <property type="match status" value="1"/>
</dbReference>
<evidence type="ECO:0000256" key="7">
    <source>
        <dbReference type="PIRNR" id="PIRNR000124"/>
    </source>
</evidence>
<dbReference type="GO" id="GO:0000271">
    <property type="term" value="P:polysaccharide biosynthetic process"/>
    <property type="evidence" value="ECO:0007669"/>
    <property type="project" value="InterPro"/>
</dbReference>
<dbReference type="SUPFAM" id="SSF48179">
    <property type="entry name" value="6-phosphogluconate dehydrogenase C-terminal domain-like"/>
    <property type="match status" value="1"/>
</dbReference>
<dbReference type="SUPFAM" id="SSF51735">
    <property type="entry name" value="NAD(P)-binding Rossmann-fold domains"/>
    <property type="match status" value="1"/>
</dbReference>
<feature type="binding site" evidence="9">
    <location>
        <position position="259"/>
    </location>
    <ligand>
        <name>substrate</name>
    </ligand>
</feature>
<keyword evidence="13" id="KW-1185">Reference proteome</keyword>
<feature type="binding site" evidence="9">
    <location>
        <begin position="147"/>
        <end position="150"/>
    </location>
    <ligand>
        <name>substrate</name>
    </ligand>
</feature>
<feature type="binding site" evidence="10">
    <location>
        <position position="35"/>
    </location>
    <ligand>
        <name>NAD(+)</name>
        <dbReference type="ChEBI" id="CHEBI:57540"/>
    </ligand>
</feature>
<gene>
    <name evidence="12" type="ORF">EVS81_07200</name>
</gene>
<dbReference type="PANTHER" id="PTHR43750:SF3">
    <property type="entry name" value="UDP-GLUCOSE 6-DEHYDROGENASE TUAD"/>
    <property type="match status" value="1"/>
</dbReference>
<feature type="active site" description="Nucleophile" evidence="8">
    <location>
        <position position="262"/>
    </location>
</feature>
<dbReference type="Gene3D" id="1.20.5.100">
    <property type="entry name" value="Cytochrome c1, transmembrane anchor, C-terminal"/>
    <property type="match status" value="1"/>
</dbReference>
<feature type="binding site" evidence="9">
    <location>
        <position position="323"/>
    </location>
    <ligand>
        <name>substrate</name>
    </ligand>
</feature>
<dbReference type="InterPro" id="IPR028357">
    <property type="entry name" value="UDPglc_DH_bac"/>
</dbReference>
<dbReference type="PIRSF" id="PIRSF500134">
    <property type="entry name" value="UDPglc_DH_bac"/>
    <property type="match status" value="1"/>
</dbReference>
<comment type="catalytic activity">
    <reaction evidence="6 7">
        <text>UDP-alpha-D-glucose + 2 NAD(+) + H2O = UDP-alpha-D-glucuronate + 2 NADH + 3 H(+)</text>
        <dbReference type="Rhea" id="RHEA:23596"/>
        <dbReference type="ChEBI" id="CHEBI:15377"/>
        <dbReference type="ChEBI" id="CHEBI:15378"/>
        <dbReference type="ChEBI" id="CHEBI:57540"/>
        <dbReference type="ChEBI" id="CHEBI:57945"/>
        <dbReference type="ChEBI" id="CHEBI:58052"/>
        <dbReference type="ChEBI" id="CHEBI:58885"/>
        <dbReference type="EC" id="1.1.1.22"/>
    </reaction>
</comment>
<feature type="binding site" evidence="10">
    <location>
        <position position="30"/>
    </location>
    <ligand>
        <name>NAD(+)</name>
        <dbReference type="ChEBI" id="CHEBI:57540"/>
    </ligand>
</feature>
<dbReference type="InterPro" id="IPR036220">
    <property type="entry name" value="UDP-Glc/GDP-Man_DH_C_sf"/>
</dbReference>
<evidence type="ECO:0000256" key="10">
    <source>
        <dbReference type="PIRSR" id="PIRSR500134-3"/>
    </source>
</evidence>
<evidence type="ECO:0000256" key="2">
    <source>
        <dbReference type="ARBA" id="ARBA00006601"/>
    </source>
</evidence>
<evidence type="ECO:0000313" key="13">
    <source>
        <dbReference type="Proteomes" id="UP000289260"/>
    </source>
</evidence>
<dbReference type="GO" id="GO:0051287">
    <property type="term" value="F:NAD binding"/>
    <property type="evidence" value="ECO:0007669"/>
    <property type="project" value="InterPro"/>
</dbReference>
<evidence type="ECO:0000256" key="8">
    <source>
        <dbReference type="PIRSR" id="PIRSR500134-1"/>
    </source>
</evidence>
<dbReference type="InterPro" id="IPR036291">
    <property type="entry name" value="NAD(P)-bd_dom_sf"/>
</dbReference>
<name>A0A4P6KEF8_9MICO</name>
<dbReference type="InterPro" id="IPR014027">
    <property type="entry name" value="UDP-Glc/GDP-Man_DH_C"/>
</dbReference>
<proteinExistence type="inferred from homology"/>
<evidence type="ECO:0000256" key="3">
    <source>
        <dbReference type="ARBA" id="ARBA00012954"/>
    </source>
</evidence>
<evidence type="ECO:0000256" key="9">
    <source>
        <dbReference type="PIRSR" id="PIRSR500134-2"/>
    </source>
</evidence>
<keyword evidence="5 7" id="KW-0520">NAD</keyword>
<dbReference type="EMBL" id="CP035806">
    <property type="protein sequence ID" value="QBE48642.1"/>
    <property type="molecule type" value="Genomic_DNA"/>
</dbReference>
<dbReference type="RefSeq" id="WP_130109777.1">
    <property type="nucleotide sequence ID" value="NZ_CP035806.1"/>
</dbReference>
<dbReference type="InterPro" id="IPR014026">
    <property type="entry name" value="UDP-Glc/GDP-Man_DH_dimer"/>
</dbReference>
<dbReference type="PIRSF" id="PIRSF000124">
    <property type="entry name" value="UDPglc_GDPman_dh"/>
    <property type="match status" value="1"/>
</dbReference>
<feature type="binding site" evidence="10">
    <location>
        <position position="265"/>
    </location>
    <ligand>
        <name>NAD(+)</name>
        <dbReference type="ChEBI" id="CHEBI:57540"/>
    </ligand>
</feature>
<feature type="binding site" evidence="10">
    <location>
        <position position="150"/>
    </location>
    <ligand>
        <name>NAD(+)</name>
        <dbReference type="ChEBI" id="CHEBI:57540"/>
    </ligand>
</feature>
<dbReference type="OrthoDB" id="5193947at2"/>
<reference evidence="12 13" key="1">
    <citation type="submission" date="2019-02" db="EMBL/GenBank/DDBJ databases">
        <authorList>
            <person name="Sun L."/>
            <person name="Pan D."/>
            <person name="Wu X."/>
        </authorList>
    </citation>
    <scope>NUCLEOTIDE SEQUENCE [LARGE SCALE GENOMIC DNA]</scope>
    <source>
        <strain evidence="12 13">JW-1</strain>
    </source>
</reference>
<feature type="binding site" evidence="9">
    <location>
        <begin position="251"/>
        <end position="255"/>
    </location>
    <ligand>
        <name>substrate</name>
    </ligand>
</feature>
<evidence type="ECO:0000256" key="5">
    <source>
        <dbReference type="ARBA" id="ARBA00023027"/>
    </source>
</evidence>
<dbReference type="GO" id="GO:0003979">
    <property type="term" value="F:UDP-glucose 6-dehydrogenase activity"/>
    <property type="evidence" value="ECO:0007669"/>
    <property type="project" value="UniProtKB-EC"/>
</dbReference>
<keyword evidence="4 7" id="KW-0560">Oxidoreductase</keyword>
<feature type="domain" description="UDP-glucose/GDP-mannose dehydrogenase C-terminal" evidence="11">
    <location>
        <begin position="316"/>
        <end position="417"/>
    </location>
</feature>
<feature type="binding site" evidence="10">
    <location>
        <position position="85"/>
    </location>
    <ligand>
        <name>NAD(+)</name>
        <dbReference type="ChEBI" id="CHEBI:57540"/>
    </ligand>
</feature>
<feature type="binding site" evidence="9">
    <location>
        <position position="206"/>
    </location>
    <ligand>
        <name>substrate</name>
    </ligand>
</feature>
<accession>A0A4P6KEF8</accession>
<feature type="binding site" evidence="10">
    <location>
        <position position="330"/>
    </location>
    <ligand>
        <name>NAD(+)</name>
        <dbReference type="ChEBI" id="CHEBI:57540"/>
    </ligand>
</feature>
<dbReference type="Pfam" id="PF00984">
    <property type="entry name" value="UDPG_MGDP_dh"/>
    <property type="match status" value="1"/>
</dbReference>
<dbReference type="InterPro" id="IPR017476">
    <property type="entry name" value="UDP-Glc/GDP-Man"/>
</dbReference>
<evidence type="ECO:0000256" key="4">
    <source>
        <dbReference type="ARBA" id="ARBA00023002"/>
    </source>
</evidence>
<dbReference type="AlphaFoldDB" id="A0A4P6KEF8"/>